<feature type="domain" description="VTT" evidence="7">
    <location>
        <begin position="36"/>
        <end position="160"/>
    </location>
</feature>
<protein>
    <submittedName>
        <fullName evidence="8">DedA family protein</fullName>
    </submittedName>
</protein>
<evidence type="ECO:0000256" key="5">
    <source>
        <dbReference type="ARBA" id="ARBA00023136"/>
    </source>
</evidence>
<dbReference type="PANTHER" id="PTHR42709:SF6">
    <property type="entry name" value="UNDECAPRENYL PHOSPHATE TRANSPORTER A"/>
    <property type="match status" value="1"/>
</dbReference>
<evidence type="ECO:0000256" key="3">
    <source>
        <dbReference type="ARBA" id="ARBA00022692"/>
    </source>
</evidence>
<reference evidence="8" key="1">
    <citation type="journal article" date="2020" name="mSystems">
        <title>Genome- and Community-Level Interaction Insights into Carbon Utilization and Element Cycling Functions of Hydrothermarchaeota in Hydrothermal Sediment.</title>
        <authorList>
            <person name="Zhou Z."/>
            <person name="Liu Y."/>
            <person name="Xu W."/>
            <person name="Pan J."/>
            <person name="Luo Z.H."/>
            <person name="Li M."/>
        </authorList>
    </citation>
    <scope>NUCLEOTIDE SEQUENCE [LARGE SCALE GENOMIC DNA]</scope>
    <source>
        <strain evidence="8">SpSt-776</strain>
    </source>
</reference>
<name>A0A7C3SHU6_9BACT</name>
<keyword evidence="4 6" id="KW-1133">Transmembrane helix</keyword>
<dbReference type="EMBL" id="DTHB01000004">
    <property type="protein sequence ID" value="HGB13639.1"/>
    <property type="molecule type" value="Genomic_DNA"/>
</dbReference>
<evidence type="ECO:0000256" key="4">
    <source>
        <dbReference type="ARBA" id="ARBA00022989"/>
    </source>
</evidence>
<keyword evidence="3 6" id="KW-0812">Transmembrane</keyword>
<evidence type="ECO:0000256" key="2">
    <source>
        <dbReference type="ARBA" id="ARBA00022475"/>
    </source>
</evidence>
<dbReference type="Pfam" id="PF09335">
    <property type="entry name" value="VTT_dom"/>
    <property type="match status" value="1"/>
</dbReference>
<organism evidence="8">
    <name type="scientific">Desulfobacca acetoxidans</name>
    <dbReference type="NCBI Taxonomy" id="60893"/>
    <lineage>
        <taxon>Bacteria</taxon>
        <taxon>Pseudomonadati</taxon>
        <taxon>Thermodesulfobacteriota</taxon>
        <taxon>Desulfobaccia</taxon>
        <taxon>Desulfobaccales</taxon>
        <taxon>Desulfobaccaceae</taxon>
        <taxon>Desulfobacca</taxon>
    </lineage>
</organism>
<evidence type="ECO:0000259" key="7">
    <source>
        <dbReference type="Pfam" id="PF09335"/>
    </source>
</evidence>
<dbReference type="InterPro" id="IPR051311">
    <property type="entry name" value="DedA_domain"/>
</dbReference>
<gene>
    <name evidence="8" type="ORF">ENV62_00125</name>
</gene>
<feature type="transmembrane region" description="Helical" evidence="6">
    <location>
        <begin position="173"/>
        <end position="194"/>
    </location>
</feature>
<sequence>MGLTETLCVYNTLFIHKCSYFGIFVLMALESMIAPVPSELVMPFAGFLIFTGHFEPVWVMVASSLGSIIGSLLSYGMGMLGEPVVLRYGRYLLLNQHHLELTKNFFHRHGGKTIFISRFIPVVRHLISIPAGAARMSLAPFLVYTAVGATLWNGFLAYCGIRLKENWRLIQQYTHFLDFLVVAAMLAAVAYFVWKVKNFRKPA</sequence>
<evidence type="ECO:0000256" key="6">
    <source>
        <dbReference type="SAM" id="Phobius"/>
    </source>
</evidence>
<comment type="subcellular location">
    <subcellularLocation>
        <location evidence="1">Cell membrane</location>
        <topology evidence="1">Multi-pass membrane protein</topology>
    </subcellularLocation>
</comment>
<feature type="transmembrane region" description="Helical" evidence="6">
    <location>
        <begin position="141"/>
        <end position="161"/>
    </location>
</feature>
<dbReference type="InterPro" id="IPR032816">
    <property type="entry name" value="VTT_dom"/>
</dbReference>
<comment type="caution">
    <text evidence="8">The sequence shown here is derived from an EMBL/GenBank/DDBJ whole genome shotgun (WGS) entry which is preliminary data.</text>
</comment>
<feature type="transmembrane region" description="Helical" evidence="6">
    <location>
        <begin position="20"/>
        <end position="50"/>
    </location>
</feature>
<keyword evidence="2" id="KW-1003">Cell membrane</keyword>
<dbReference type="GO" id="GO:0005886">
    <property type="term" value="C:plasma membrane"/>
    <property type="evidence" value="ECO:0007669"/>
    <property type="project" value="UniProtKB-SubCell"/>
</dbReference>
<evidence type="ECO:0000256" key="1">
    <source>
        <dbReference type="ARBA" id="ARBA00004651"/>
    </source>
</evidence>
<accession>A0A7C3SHU6</accession>
<feature type="transmembrane region" description="Helical" evidence="6">
    <location>
        <begin position="57"/>
        <end position="77"/>
    </location>
</feature>
<keyword evidence="5 6" id="KW-0472">Membrane</keyword>
<proteinExistence type="predicted"/>
<dbReference type="PANTHER" id="PTHR42709">
    <property type="entry name" value="ALKALINE PHOSPHATASE LIKE PROTEIN"/>
    <property type="match status" value="1"/>
</dbReference>
<dbReference type="AlphaFoldDB" id="A0A7C3SHU6"/>
<evidence type="ECO:0000313" key="8">
    <source>
        <dbReference type="EMBL" id="HGB13639.1"/>
    </source>
</evidence>